<evidence type="ECO:0000256" key="3">
    <source>
        <dbReference type="ARBA" id="ARBA00022679"/>
    </source>
</evidence>
<keyword evidence="7" id="KW-0540">Nuclease</keyword>
<keyword evidence="7" id="KW-0378">Hydrolase</keyword>
<dbReference type="GO" id="GO:0032259">
    <property type="term" value="P:methylation"/>
    <property type="evidence" value="ECO:0007669"/>
    <property type="project" value="UniProtKB-KW"/>
</dbReference>
<dbReference type="SUPFAM" id="SSF53335">
    <property type="entry name" value="S-adenosyl-L-methionine-dependent methyltransferases"/>
    <property type="match status" value="1"/>
</dbReference>
<dbReference type="PROSITE" id="PS00092">
    <property type="entry name" value="N6_MTASE"/>
    <property type="match status" value="1"/>
</dbReference>
<dbReference type="RefSeq" id="WP_149400419.1">
    <property type="nucleotide sequence ID" value="NZ_BIXY01000009.1"/>
</dbReference>
<proteinExistence type="predicted"/>
<evidence type="ECO:0000259" key="6">
    <source>
        <dbReference type="Pfam" id="PF07669"/>
    </source>
</evidence>
<dbReference type="InterPro" id="IPR050953">
    <property type="entry name" value="N4_N6_ade-DNA_methylase"/>
</dbReference>
<protein>
    <recommendedName>
        <fullName evidence="1">site-specific DNA-methyltransferase (adenine-specific)</fullName>
        <ecNumber evidence="1">2.1.1.72</ecNumber>
    </recommendedName>
</protein>
<comment type="caution">
    <text evidence="7">The sequence shown here is derived from an EMBL/GenBank/DDBJ whole genome shotgun (WGS) entry which is preliminary data.</text>
</comment>
<name>A0A5A5T8A6_9CHLR</name>
<dbReference type="InterPro" id="IPR011639">
    <property type="entry name" value="MethylTrfase_TaqI-like_dom"/>
</dbReference>
<dbReference type="InterPro" id="IPR002052">
    <property type="entry name" value="DNA_methylase_N6_adenine_CS"/>
</dbReference>
<feature type="domain" description="Type II methyltransferase M.TaqI-like" evidence="6">
    <location>
        <begin position="379"/>
        <end position="534"/>
    </location>
</feature>
<dbReference type="GO" id="GO:0009007">
    <property type="term" value="F:site-specific DNA-methyltransferase (adenine-specific) activity"/>
    <property type="evidence" value="ECO:0007669"/>
    <property type="project" value="UniProtKB-EC"/>
</dbReference>
<keyword evidence="8" id="KW-1185">Reference proteome</keyword>
<evidence type="ECO:0000256" key="1">
    <source>
        <dbReference type="ARBA" id="ARBA00011900"/>
    </source>
</evidence>
<accession>A0A5A5T8A6</accession>
<keyword evidence="4" id="KW-0949">S-adenosyl-L-methionine</keyword>
<dbReference type="EC" id="2.1.1.72" evidence="1"/>
<evidence type="ECO:0000256" key="5">
    <source>
        <dbReference type="ARBA" id="ARBA00047942"/>
    </source>
</evidence>
<dbReference type="InterPro" id="IPR029063">
    <property type="entry name" value="SAM-dependent_MTases_sf"/>
</dbReference>
<keyword evidence="3" id="KW-0808">Transferase</keyword>
<organism evidence="7 8">
    <name type="scientific">Dictyobacter arantiisoli</name>
    <dbReference type="NCBI Taxonomy" id="2014874"/>
    <lineage>
        <taxon>Bacteria</taxon>
        <taxon>Bacillati</taxon>
        <taxon>Chloroflexota</taxon>
        <taxon>Ktedonobacteria</taxon>
        <taxon>Ktedonobacterales</taxon>
        <taxon>Dictyobacteraceae</taxon>
        <taxon>Dictyobacter</taxon>
    </lineage>
</organism>
<dbReference type="Proteomes" id="UP000322530">
    <property type="component" value="Unassembled WGS sequence"/>
</dbReference>
<dbReference type="GO" id="GO:0003676">
    <property type="term" value="F:nucleic acid binding"/>
    <property type="evidence" value="ECO:0007669"/>
    <property type="project" value="InterPro"/>
</dbReference>
<dbReference type="PRINTS" id="PR00507">
    <property type="entry name" value="N12N6MTFRASE"/>
</dbReference>
<sequence>MLTTGYYSSFQNIEQIIKHFYDRFKVERTTFQNHFQLQDSSLSRQEQEQLASLLLNRLMFIYFLQTRGFLDGDRHYLNHHLQRTCHEIGRDMFYCSFLPLLFQKGLGMPTHPPHIVARLGKVPYLGSNLFTLREFEYREPALLIPDAAFKRLFTFFDHYHWHLDEPLSREKGSITPDILGYIFEQYVNQQQMGAYYTREDTTAYIANNTIIPYFFDVLAQKIPTTFADESPIWQLLQNTPERYIPEVIASPHYLPDETPREYLQRRNRYTTIRECLSTGQVKQIDDFISYNLHITCFARDVIYSFSDPALLLACYQQLTSITILDPTCGSGAFLLAALRTLFPLYEACLEQLQKHDAMNTLLPRLSQWPYSILKTIITNNLYGIDIMEEATEICKLHLFLKLLAQVETIEDIEPLPDIDHNIHTGNTLIEYIQQPQDIYPTSSHLEAPSLQEHWQQAFTDILAGGGFAVIIGNPPYVEYTEQTFPYSLNHFHTRVCANLYTCIVERSQQLLSPQGRHGMILPLAAFATKNMQPFLEIFRNWFPVSWISFYHFRPSMLFSGGKVASIPTAIYLTKSHGQEQRFSTHLIKWAQEQRPLLFARLSYHQISAPRDPLNRHYYPKISQQCENLILSKVLQHQPISAYLSRIPNHNTMYYRTAGGLYWKVFVNFPWPYHTTSNKQCFFREGYERDVFVALYNSSLFWWYYTITFDSFNLKDYMLFGFRFTYPDNPSIVQQLQHYSQQLMEDYCRYAKHLKRGQTGSYTIYARKSKTIIDAIDTILAQHYGFTPEELDFILNYDIKYRMGLLPNTDLL</sequence>
<dbReference type="AlphaFoldDB" id="A0A5A5T8A6"/>
<dbReference type="GO" id="GO:0004519">
    <property type="term" value="F:endonuclease activity"/>
    <property type="evidence" value="ECO:0007669"/>
    <property type="project" value="UniProtKB-KW"/>
</dbReference>
<reference evidence="7 8" key="1">
    <citation type="submission" date="2019-01" db="EMBL/GenBank/DDBJ databases">
        <title>Draft genome sequence of Dictyobacter sp. Uno17.</title>
        <authorList>
            <person name="Wang C.M."/>
            <person name="Zheng Y."/>
            <person name="Sakai Y."/>
            <person name="Abe K."/>
            <person name="Yokota A."/>
            <person name="Yabe S."/>
        </authorList>
    </citation>
    <scope>NUCLEOTIDE SEQUENCE [LARGE SCALE GENOMIC DNA]</scope>
    <source>
        <strain evidence="7 8">Uno17</strain>
    </source>
</reference>
<dbReference type="PANTHER" id="PTHR33841">
    <property type="entry name" value="DNA METHYLTRANSFERASE YEEA-RELATED"/>
    <property type="match status" value="1"/>
</dbReference>
<keyword evidence="2" id="KW-0489">Methyltransferase</keyword>
<dbReference type="EMBL" id="BIXY01000009">
    <property type="protein sequence ID" value="GCF07396.1"/>
    <property type="molecule type" value="Genomic_DNA"/>
</dbReference>
<evidence type="ECO:0000313" key="7">
    <source>
        <dbReference type="EMBL" id="GCF07396.1"/>
    </source>
</evidence>
<evidence type="ECO:0000313" key="8">
    <source>
        <dbReference type="Proteomes" id="UP000322530"/>
    </source>
</evidence>
<keyword evidence="7" id="KW-0255">Endonuclease</keyword>
<evidence type="ECO:0000256" key="4">
    <source>
        <dbReference type="ARBA" id="ARBA00022691"/>
    </source>
</evidence>
<evidence type="ECO:0000256" key="2">
    <source>
        <dbReference type="ARBA" id="ARBA00022603"/>
    </source>
</evidence>
<dbReference type="GO" id="GO:0006304">
    <property type="term" value="P:DNA modification"/>
    <property type="evidence" value="ECO:0007669"/>
    <property type="project" value="InterPro"/>
</dbReference>
<gene>
    <name evidence="7" type="ORF">KDI_09600</name>
</gene>
<dbReference type="PANTHER" id="PTHR33841:SF1">
    <property type="entry name" value="DNA METHYLTRANSFERASE A"/>
    <property type="match status" value="1"/>
</dbReference>
<comment type="catalytic activity">
    <reaction evidence="5">
        <text>a 2'-deoxyadenosine in DNA + S-adenosyl-L-methionine = an N(6)-methyl-2'-deoxyadenosine in DNA + S-adenosyl-L-homocysteine + H(+)</text>
        <dbReference type="Rhea" id="RHEA:15197"/>
        <dbReference type="Rhea" id="RHEA-COMP:12418"/>
        <dbReference type="Rhea" id="RHEA-COMP:12419"/>
        <dbReference type="ChEBI" id="CHEBI:15378"/>
        <dbReference type="ChEBI" id="CHEBI:57856"/>
        <dbReference type="ChEBI" id="CHEBI:59789"/>
        <dbReference type="ChEBI" id="CHEBI:90615"/>
        <dbReference type="ChEBI" id="CHEBI:90616"/>
        <dbReference type="EC" id="2.1.1.72"/>
    </reaction>
</comment>
<dbReference type="OrthoDB" id="9815272at2"/>
<dbReference type="Pfam" id="PF07669">
    <property type="entry name" value="Eco57I"/>
    <property type="match status" value="1"/>
</dbReference>
<dbReference type="Gene3D" id="3.40.50.150">
    <property type="entry name" value="Vaccinia Virus protein VP39"/>
    <property type="match status" value="1"/>
</dbReference>